<name>A0AAV7PQ53_PLEWA</name>
<dbReference type="AlphaFoldDB" id="A0AAV7PQ53"/>
<evidence type="ECO:0000313" key="1">
    <source>
        <dbReference type="EMBL" id="KAJ1129457.1"/>
    </source>
</evidence>
<keyword evidence="2" id="KW-1185">Reference proteome</keyword>
<gene>
    <name evidence="1" type="ORF">NDU88_007826</name>
</gene>
<accession>A0AAV7PQ53</accession>
<protein>
    <submittedName>
        <fullName evidence="1">Uncharacterized protein</fullName>
    </submittedName>
</protein>
<dbReference type="EMBL" id="JANPWB010000011">
    <property type="protein sequence ID" value="KAJ1129457.1"/>
    <property type="molecule type" value="Genomic_DNA"/>
</dbReference>
<comment type="caution">
    <text evidence="1">The sequence shown here is derived from an EMBL/GenBank/DDBJ whole genome shotgun (WGS) entry which is preliminary data.</text>
</comment>
<sequence length="197" mass="21658">MGTLVTSVLLVVSRNEDSEKQMRTAEQGLEPGRTALVLAPILKPGKRLSMAGDKGKWNSGYRRKLGKDWTVWTFVCDCRRVSSQLGDAQQALAMSETETLTTGLTPSADNVLQDTNAKFSEPLAVVQGLRATLELKLDTLIVDMGHMHEEYNKLKKRVSTHEATIKELQSVVSATQEVGVRLTTIEQQTCSGLTPEN</sequence>
<dbReference type="Proteomes" id="UP001066276">
    <property type="component" value="Chromosome 7"/>
</dbReference>
<evidence type="ECO:0000313" key="2">
    <source>
        <dbReference type="Proteomes" id="UP001066276"/>
    </source>
</evidence>
<proteinExistence type="predicted"/>
<reference evidence="1" key="1">
    <citation type="journal article" date="2022" name="bioRxiv">
        <title>Sequencing and chromosome-scale assembly of the giantPleurodeles waltlgenome.</title>
        <authorList>
            <person name="Brown T."/>
            <person name="Elewa A."/>
            <person name="Iarovenko S."/>
            <person name="Subramanian E."/>
            <person name="Araus A.J."/>
            <person name="Petzold A."/>
            <person name="Susuki M."/>
            <person name="Suzuki K.-i.T."/>
            <person name="Hayashi T."/>
            <person name="Toyoda A."/>
            <person name="Oliveira C."/>
            <person name="Osipova E."/>
            <person name="Leigh N.D."/>
            <person name="Simon A."/>
            <person name="Yun M.H."/>
        </authorList>
    </citation>
    <scope>NUCLEOTIDE SEQUENCE</scope>
    <source>
        <strain evidence="1">20211129_DDA</strain>
        <tissue evidence="1">Liver</tissue>
    </source>
</reference>
<organism evidence="1 2">
    <name type="scientific">Pleurodeles waltl</name>
    <name type="common">Iberian ribbed newt</name>
    <dbReference type="NCBI Taxonomy" id="8319"/>
    <lineage>
        <taxon>Eukaryota</taxon>
        <taxon>Metazoa</taxon>
        <taxon>Chordata</taxon>
        <taxon>Craniata</taxon>
        <taxon>Vertebrata</taxon>
        <taxon>Euteleostomi</taxon>
        <taxon>Amphibia</taxon>
        <taxon>Batrachia</taxon>
        <taxon>Caudata</taxon>
        <taxon>Salamandroidea</taxon>
        <taxon>Salamandridae</taxon>
        <taxon>Pleurodelinae</taxon>
        <taxon>Pleurodeles</taxon>
    </lineage>
</organism>